<dbReference type="SMART" id="SM00054">
    <property type="entry name" value="EFh"/>
    <property type="match status" value="3"/>
</dbReference>
<dbReference type="Proteomes" id="UP001596470">
    <property type="component" value="Unassembled WGS sequence"/>
</dbReference>
<dbReference type="InterPro" id="IPR011992">
    <property type="entry name" value="EF-hand-dom_pair"/>
</dbReference>
<evidence type="ECO:0000256" key="1">
    <source>
        <dbReference type="SAM" id="MobiDB-lite"/>
    </source>
</evidence>
<feature type="compositionally biased region" description="Basic residues" evidence="1">
    <location>
        <begin position="12"/>
        <end position="26"/>
    </location>
</feature>
<dbReference type="InterPro" id="IPR002048">
    <property type="entry name" value="EF_hand_dom"/>
</dbReference>
<feature type="domain" description="EF-hand" evidence="2">
    <location>
        <begin position="63"/>
        <end position="98"/>
    </location>
</feature>
<feature type="domain" description="EF-hand" evidence="2">
    <location>
        <begin position="157"/>
        <end position="192"/>
    </location>
</feature>
<dbReference type="SUPFAM" id="SSF47473">
    <property type="entry name" value="EF-hand"/>
    <property type="match status" value="1"/>
</dbReference>
<proteinExistence type="predicted"/>
<comment type="caution">
    <text evidence="3">The sequence shown here is derived from an EMBL/GenBank/DDBJ whole genome shotgun (WGS) entry which is preliminary data.</text>
</comment>
<dbReference type="EMBL" id="JBHSYS010000004">
    <property type="protein sequence ID" value="MFC6959558.1"/>
    <property type="molecule type" value="Genomic_DNA"/>
</dbReference>
<dbReference type="PROSITE" id="PS00018">
    <property type="entry name" value="EF_HAND_1"/>
    <property type="match status" value="2"/>
</dbReference>
<accession>A0ABW2DEK2</accession>
<evidence type="ECO:0000313" key="4">
    <source>
        <dbReference type="Proteomes" id="UP001596470"/>
    </source>
</evidence>
<feature type="compositionally biased region" description="Polar residues" evidence="1">
    <location>
        <begin position="1"/>
        <end position="10"/>
    </location>
</feature>
<dbReference type="PROSITE" id="PS50222">
    <property type="entry name" value="EF_HAND_2"/>
    <property type="match status" value="2"/>
</dbReference>
<protein>
    <submittedName>
        <fullName evidence="3">EF-hand domain-containing protein</fullName>
    </submittedName>
</protein>
<sequence>MPRITTSQNTKSRNRNAGARRARKSNRATKALVTGAIAATTIAAGAAIVATVRSRRRPVVGSVSRNKFDRWFDTLDIDGNDYIAEENLRQAADRVLGARGVPVDSPMGLELREATQRLWTEFIAPAAVDDKARVTRRELRNALAEHMLADRITAAAKLASIADAYFTIADEDGDGLISSGEFVHLLRNWNGVDYIESHRLFEFLDADHDNRISPDEWRRTIFSFFLGSERNHPANDLMGKLGSPILAPADF</sequence>
<reference evidence="4" key="1">
    <citation type="journal article" date="2019" name="Int. J. Syst. Evol. Microbiol.">
        <title>The Global Catalogue of Microorganisms (GCM) 10K type strain sequencing project: providing services to taxonomists for standard genome sequencing and annotation.</title>
        <authorList>
            <consortium name="The Broad Institute Genomics Platform"/>
            <consortium name="The Broad Institute Genome Sequencing Center for Infectious Disease"/>
            <person name="Wu L."/>
            <person name="Ma J."/>
        </authorList>
    </citation>
    <scope>NUCLEOTIDE SEQUENCE [LARGE SCALE GENOMIC DNA]</scope>
    <source>
        <strain evidence="4">KACC 12634</strain>
    </source>
</reference>
<keyword evidence="4" id="KW-1185">Reference proteome</keyword>
<dbReference type="InterPro" id="IPR018247">
    <property type="entry name" value="EF_Hand_1_Ca_BS"/>
</dbReference>
<name>A0ABW2DEK2_9ACTN</name>
<feature type="region of interest" description="Disordered" evidence="1">
    <location>
        <begin position="1"/>
        <end position="26"/>
    </location>
</feature>
<dbReference type="Pfam" id="PF13202">
    <property type="entry name" value="EF-hand_5"/>
    <property type="match status" value="2"/>
</dbReference>
<evidence type="ECO:0000259" key="2">
    <source>
        <dbReference type="PROSITE" id="PS50222"/>
    </source>
</evidence>
<gene>
    <name evidence="3" type="ORF">ACFQS3_20385</name>
</gene>
<evidence type="ECO:0000313" key="3">
    <source>
        <dbReference type="EMBL" id="MFC6959558.1"/>
    </source>
</evidence>
<dbReference type="RefSeq" id="WP_382345563.1">
    <property type="nucleotide sequence ID" value="NZ_JBHMBP010000001.1"/>
</dbReference>
<organism evidence="3 4">
    <name type="scientific">Glycomyces mayteni</name>
    <dbReference type="NCBI Taxonomy" id="543887"/>
    <lineage>
        <taxon>Bacteria</taxon>
        <taxon>Bacillati</taxon>
        <taxon>Actinomycetota</taxon>
        <taxon>Actinomycetes</taxon>
        <taxon>Glycomycetales</taxon>
        <taxon>Glycomycetaceae</taxon>
        <taxon>Glycomyces</taxon>
    </lineage>
</organism>
<dbReference type="Gene3D" id="1.10.238.10">
    <property type="entry name" value="EF-hand"/>
    <property type="match status" value="1"/>
</dbReference>